<gene>
    <name evidence="1" type="ORF">APB76_11785</name>
</gene>
<dbReference type="AlphaFoldDB" id="A0A177XZ66"/>
<dbReference type="RefSeq" id="WP_054961582.1">
    <property type="nucleotide sequence ID" value="NZ_LLEI02000032.1"/>
</dbReference>
<comment type="caution">
    <text evidence="1">The sequence shown here is derived from an EMBL/GenBank/DDBJ whole genome shotgun (WGS) entry which is preliminary data.</text>
</comment>
<proteinExistence type="predicted"/>
<evidence type="ECO:0000313" key="2">
    <source>
        <dbReference type="Proteomes" id="UP000078406"/>
    </source>
</evidence>
<dbReference type="EMBL" id="LLEI02000032">
    <property type="protein sequence ID" value="OAJ93892.1"/>
    <property type="molecule type" value="Genomic_DNA"/>
</dbReference>
<evidence type="ECO:0000313" key="1">
    <source>
        <dbReference type="EMBL" id="OAJ93892.1"/>
    </source>
</evidence>
<protein>
    <submittedName>
        <fullName evidence="1">Uncharacterized protein</fullName>
    </submittedName>
</protein>
<accession>A0A177XZ66</accession>
<reference evidence="1 2" key="1">
    <citation type="journal article" date="2016" name="Syst. Appl. Microbiol.">
        <title>Vibrio bivalvicida sp. nov., a novel larval pathogen for bivalve molluscs reared in a hatchery.</title>
        <authorList>
            <person name="Dubert J."/>
            <person name="Romalde J.L."/>
            <person name="Prado S."/>
            <person name="Barja J.L."/>
        </authorList>
    </citation>
    <scope>NUCLEOTIDE SEQUENCE [LARGE SCALE GENOMIC DNA]</scope>
    <source>
        <strain evidence="1 2">605</strain>
    </source>
</reference>
<name>A0A177XZ66_9VIBR</name>
<organism evidence="1 2">
    <name type="scientific">Vibrio bivalvicida</name>
    <dbReference type="NCBI Taxonomy" id="1276888"/>
    <lineage>
        <taxon>Bacteria</taxon>
        <taxon>Pseudomonadati</taxon>
        <taxon>Pseudomonadota</taxon>
        <taxon>Gammaproteobacteria</taxon>
        <taxon>Vibrionales</taxon>
        <taxon>Vibrionaceae</taxon>
        <taxon>Vibrio</taxon>
        <taxon>Vibrio oreintalis group</taxon>
    </lineage>
</organism>
<dbReference type="Proteomes" id="UP000078406">
    <property type="component" value="Unassembled WGS sequence"/>
</dbReference>
<sequence length="245" mass="28308">MDVRNTDMEAICHVFKRYVEYMGVEQTVSFSRVDIQRQQVKTVSTNYSWHLAYWGDELYKKLHSRLKPGINLWNSQGVQNFQESSQASHNRVDIVTNQSSLFEILSISLPITPLPCDVVSQAIAFRPKVNHLALECWSDKEIQIPIDILSTPNTSQCGYVEQAEYIFGNLALTHDELTSVRYFLEMKTFKEVSIIRGCKEAEEARRIYIIKCKLDCQHQPDSVFFKKLVEHGVTVACLDSFITYR</sequence>